<dbReference type="AlphaFoldDB" id="A0A859DU58"/>
<dbReference type="EMBL" id="CP046161">
    <property type="protein sequence ID" value="QKO30535.1"/>
    <property type="molecule type" value="Genomic_DNA"/>
</dbReference>
<keyword evidence="1" id="KW-0808">Transferase</keyword>
<dbReference type="KEGG" id="clf:GJQ69_08160"/>
<dbReference type="InterPro" id="IPR027417">
    <property type="entry name" value="P-loop_NTPase"/>
</dbReference>
<reference evidence="3 4" key="1">
    <citation type="submission" date="2019-11" db="EMBL/GenBank/DDBJ databases">
        <authorList>
            <person name="Ren C."/>
            <person name="Wang H."/>
            <person name="Xu Y."/>
        </authorList>
    </citation>
    <scope>NUCLEOTIDE SEQUENCE [LARGE SCALE GENOMIC DNA]</scope>
    <source>
        <strain evidence="4">JNU-WLY1368</strain>
        <strain evidence="1 3">LBM 19010</strain>
    </source>
</reference>
<accession>A0A859DU58</accession>
<dbReference type="Pfam" id="PF13189">
    <property type="entry name" value="Cytidylate_kin2"/>
    <property type="match status" value="1"/>
</dbReference>
<evidence type="ECO:0000313" key="2">
    <source>
        <dbReference type="EMBL" id="QKO30535.1"/>
    </source>
</evidence>
<keyword evidence="1" id="KW-0418">Kinase</keyword>
<organism evidence="1 3">
    <name type="scientific">Caproicibacterium lactatifermentans</name>
    <dbReference type="NCBI Taxonomy" id="2666138"/>
    <lineage>
        <taxon>Bacteria</taxon>
        <taxon>Bacillati</taxon>
        <taxon>Bacillota</taxon>
        <taxon>Clostridia</taxon>
        <taxon>Eubacteriales</taxon>
        <taxon>Oscillospiraceae</taxon>
        <taxon>Caproicibacterium</taxon>
    </lineage>
</organism>
<reference evidence="2" key="2">
    <citation type="journal article" date="2021" name="Appl. Environ. Microbiol.">
        <title>Adaptability of a Caproate-Producing Bacterium Contributes to Its Dominance in an Anaerobic Fermentation System.</title>
        <authorList>
            <person name="Wang H."/>
            <person name="Gu Y."/>
            <person name="Zhou W."/>
            <person name="Zhao D."/>
            <person name="Qiao Z."/>
            <person name="Zheng J."/>
            <person name="Gao J."/>
            <person name="Chen X."/>
            <person name="Ren C."/>
            <person name="Xu Y."/>
        </authorList>
    </citation>
    <scope>NUCLEOTIDE SEQUENCE</scope>
    <source>
        <strain evidence="2">JNU-WLY1368</strain>
    </source>
</reference>
<dbReference type="Proteomes" id="UP000501316">
    <property type="component" value="Chromosome"/>
</dbReference>
<sequence>MQNIITISRQYGSGGRQIGQELAKRLQVPYYDKQLVALAAKRSGISETFFHSADERHASSLLYSLVMGNYCFGMPSVTTNLPLNDQLFLLQEQIIKEAAQKGPCVIVGRCADYILRSHPHVFRVFLHADRDFRIQHAINDYGISPQKAPETIDKIDKERAAYCNFYTSQRWGNAANYDLCLNTTHIGLEGAVQLIIDASNMNQD</sequence>
<protein>
    <submittedName>
        <fullName evidence="1">Cytidylate kinase-like family protein</fullName>
    </submittedName>
</protein>
<dbReference type="Gene3D" id="3.40.50.300">
    <property type="entry name" value="P-loop containing nucleotide triphosphate hydrolases"/>
    <property type="match status" value="1"/>
</dbReference>
<reference evidence="2" key="3">
    <citation type="journal article" date="2022" name="Int. J. Syst. Evol. Microbiol.">
        <title>Caproicibacterium lactatifermentans sp. nov., isolated from pit clay used for the production of Chinese strong aroma-type liquor.</title>
        <authorList>
            <person name="Wang H."/>
            <person name="Gu Y."/>
            <person name="Zhao D."/>
            <person name="Qiao Z."/>
            <person name="Zheng J."/>
            <person name="Gao J."/>
            <person name="Ren C."/>
            <person name="Xu Y."/>
        </authorList>
    </citation>
    <scope>NUCLEOTIDE SEQUENCE</scope>
    <source>
        <strain evidence="2">JNU-WLY1368</strain>
    </source>
</reference>
<dbReference type="EMBL" id="CP046051">
    <property type="protein sequence ID" value="QKN24452.1"/>
    <property type="molecule type" value="Genomic_DNA"/>
</dbReference>
<evidence type="ECO:0000313" key="4">
    <source>
        <dbReference type="Proteomes" id="UP000509623"/>
    </source>
</evidence>
<name>A0A859DU58_9FIRM</name>
<dbReference type="SUPFAM" id="SSF52540">
    <property type="entry name" value="P-loop containing nucleoside triphosphate hydrolases"/>
    <property type="match status" value="1"/>
</dbReference>
<evidence type="ECO:0000313" key="3">
    <source>
        <dbReference type="Proteomes" id="UP000501316"/>
    </source>
</evidence>
<keyword evidence="4" id="KW-1185">Reference proteome</keyword>
<gene>
    <name evidence="1" type="ORF">GJQ69_08160</name>
    <name evidence="2" type="ORF">GKP14_05645</name>
</gene>
<dbReference type="RefSeq" id="WP_086035218.1">
    <property type="nucleotide sequence ID" value="NZ_CP046051.1"/>
</dbReference>
<proteinExistence type="predicted"/>
<dbReference type="GO" id="GO:0016301">
    <property type="term" value="F:kinase activity"/>
    <property type="evidence" value="ECO:0007669"/>
    <property type="project" value="UniProtKB-KW"/>
</dbReference>
<evidence type="ECO:0000313" key="1">
    <source>
        <dbReference type="EMBL" id="QKN24452.1"/>
    </source>
</evidence>
<dbReference type="Proteomes" id="UP000509623">
    <property type="component" value="Chromosome"/>
</dbReference>